<evidence type="ECO:0000313" key="1">
    <source>
        <dbReference type="EMBL" id="GMM54548.1"/>
    </source>
</evidence>
<comment type="caution">
    <text evidence="1">The sequence shown here is derived from an EMBL/GenBank/DDBJ whole genome shotgun (WGS) entry which is preliminary data.</text>
</comment>
<dbReference type="AlphaFoldDB" id="A0AAV5RTK1"/>
<organism evidence="1 2">
    <name type="scientific">Maudiozyma humilis</name>
    <name type="common">Sour dough yeast</name>
    <name type="synonym">Kazachstania humilis</name>
    <dbReference type="NCBI Taxonomy" id="51915"/>
    <lineage>
        <taxon>Eukaryota</taxon>
        <taxon>Fungi</taxon>
        <taxon>Dikarya</taxon>
        <taxon>Ascomycota</taxon>
        <taxon>Saccharomycotina</taxon>
        <taxon>Saccharomycetes</taxon>
        <taxon>Saccharomycetales</taxon>
        <taxon>Saccharomycetaceae</taxon>
        <taxon>Maudiozyma</taxon>
    </lineage>
</organism>
<sequence length="187" mass="20387">MTTESKSFQNCVETDVPGYNDCPSFLFQISSKKGGSSSSLSSSSTYSGTNLLKTKVRDVSGNTKLAVAPPPMAAKRKVSTPVVAQSDAEKDVSAALSKEEIEAKVDDLYAMETKLPSKEFEFYKKKVSTNIVLGLKNESTVRTLSQFFDLFASDRSAAKKLVTDWMIADTSIGTWCPAFLKIIDNII</sequence>
<gene>
    <name evidence="1" type="ORF">DAKH74_011640</name>
</gene>
<proteinExistence type="predicted"/>
<name>A0AAV5RTK1_MAUHU</name>
<reference evidence="1 2" key="1">
    <citation type="journal article" date="2023" name="Elife">
        <title>Identification of key yeast species and microbe-microbe interactions impacting larval growth of Drosophila in the wild.</title>
        <authorList>
            <person name="Mure A."/>
            <person name="Sugiura Y."/>
            <person name="Maeda R."/>
            <person name="Honda K."/>
            <person name="Sakurai N."/>
            <person name="Takahashi Y."/>
            <person name="Watada M."/>
            <person name="Katoh T."/>
            <person name="Gotoh A."/>
            <person name="Gotoh Y."/>
            <person name="Taniguchi I."/>
            <person name="Nakamura K."/>
            <person name="Hayashi T."/>
            <person name="Katayama T."/>
            <person name="Uemura T."/>
            <person name="Hattori Y."/>
        </authorList>
    </citation>
    <scope>NUCLEOTIDE SEQUENCE [LARGE SCALE GENOMIC DNA]</scope>
    <source>
        <strain evidence="1 2">KH-74</strain>
    </source>
</reference>
<dbReference type="Proteomes" id="UP001377567">
    <property type="component" value="Unassembled WGS sequence"/>
</dbReference>
<evidence type="ECO:0000313" key="2">
    <source>
        <dbReference type="Proteomes" id="UP001377567"/>
    </source>
</evidence>
<keyword evidence="2" id="KW-1185">Reference proteome</keyword>
<dbReference type="EMBL" id="BTGD01000003">
    <property type="protein sequence ID" value="GMM54548.1"/>
    <property type="molecule type" value="Genomic_DNA"/>
</dbReference>
<accession>A0AAV5RTK1</accession>
<protein>
    <submittedName>
        <fullName evidence="1">Add37 protein</fullName>
    </submittedName>
</protein>